<dbReference type="SUPFAM" id="SSF46785">
    <property type="entry name" value="Winged helix' DNA-binding domain"/>
    <property type="match status" value="1"/>
</dbReference>
<dbReference type="InterPro" id="IPR036390">
    <property type="entry name" value="WH_DNA-bd_sf"/>
</dbReference>
<dbReference type="InterPro" id="IPR000835">
    <property type="entry name" value="HTH_MarR-typ"/>
</dbReference>
<dbReference type="Pfam" id="PF12802">
    <property type="entry name" value="MarR_2"/>
    <property type="match status" value="1"/>
</dbReference>
<dbReference type="PANTHER" id="PTHR39515">
    <property type="entry name" value="CONSERVED PROTEIN"/>
    <property type="match status" value="1"/>
</dbReference>
<dbReference type="PANTHER" id="PTHR39515:SF2">
    <property type="entry name" value="HTH-TYPE TRANSCRIPTIONAL REGULATOR RV0880"/>
    <property type="match status" value="1"/>
</dbReference>
<dbReference type="InterPro" id="IPR036388">
    <property type="entry name" value="WH-like_DNA-bd_sf"/>
</dbReference>
<dbReference type="PROSITE" id="PS50995">
    <property type="entry name" value="HTH_MARR_2"/>
    <property type="match status" value="1"/>
</dbReference>
<dbReference type="SMART" id="SM00347">
    <property type="entry name" value="HTH_MARR"/>
    <property type="match status" value="1"/>
</dbReference>
<dbReference type="RefSeq" id="WP_330132375.1">
    <property type="nucleotide sequence ID" value="NZ_JAUTXY010000002.1"/>
</dbReference>
<dbReference type="EMBL" id="JAUTXY010000002">
    <property type="protein sequence ID" value="MEE2057122.1"/>
    <property type="molecule type" value="Genomic_DNA"/>
</dbReference>
<name>A0ABU7L6F8_9NOCA</name>
<evidence type="ECO:0000313" key="2">
    <source>
        <dbReference type="EMBL" id="MEE2057122.1"/>
    </source>
</evidence>
<dbReference type="Proteomes" id="UP001336020">
    <property type="component" value="Unassembled WGS sequence"/>
</dbReference>
<evidence type="ECO:0000313" key="3">
    <source>
        <dbReference type="Proteomes" id="UP001336020"/>
    </source>
</evidence>
<dbReference type="Gene3D" id="1.10.10.10">
    <property type="entry name" value="Winged helix-like DNA-binding domain superfamily/Winged helix DNA-binding domain"/>
    <property type="match status" value="1"/>
</dbReference>
<gene>
    <name evidence="2" type="ORF">Q7514_06225</name>
</gene>
<accession>A0ABU7L6F8</accession>
<evidence type="ECO:0000259" key="1">
    <source>
        <dbReference type="PROSITE" id="PS50995"/>
    </source>
</evidence>
<reference evidence="2 3" key="1">
    <citation type="submission" date="2023-07" db="EMBL/GenBank/DDBJ databases">
        <authorList>
            <person name="Girao M."/>
            <person name="Carvalho M.F."/>
        </authorList>
    </citation>
    <scope>NUCLEOTIDE SEQUENCE [LARGE SCALE GENOMIC DNA]</scope>
    <source>
        <strain evidence="2 3">YIM65754</strain>
    </source>
</reference>
<protein>
    <submittedName>
        <fullName evidence="2">MarR family transcriptional regulator</fullName>
    </submittedName>
</protein>
<comment type="caution">
    <text evidence="2">The sequence shown here is derived from an EMBL/GenBank/DDBJ whole genome shotgun (WGS) entry which is preliminary data.</text>
</comment>
<keyword evidence="3" id="KW-1185">Reference proteome</keyword>
<proteinExistence type="predicted"/>
<dbReference type="InterPro" id="IPR052526">
    <property type="entry name" value="HTH-type_Bedaq_tolerance"/>
</dbReference>
<sequence>MHNPADLSRALIDAAFELRRALREYMVTSGEDETLPEAQSEVLHDVANNPGTRIGEVARRLSLRPNTVSTLVRHLEDKGLLERRPDPADGRVSTLTISGERTARRDRRAERRVSALADEVDMLPSEDLRRLTDALPVLARLNVSLRTHSPIAQRRT</sequence>
<organism evidence="2 3">
    <name type="scientific">Rhodococcus artemisiae</name>
    <dbReference type="NCBI Taxonomy" id="714159"/>
    <lineage>
        <taxon>Bacteria</taxon>
        <taxon>Bacillati</taxon>
        <taxon>Actinomycetota</taxon>
        <taxon>Actinomycetes</taxon>
        <taxon>Mycobacteriales</taxon>
        <taxon>Nocardiaceae</taxon>
        <taxon>Rhodococcus</taxon>
    </lineage>
</organism>
<feature type="domain" description="HTH marR-type" evidence="1">
    <location>
        <begin position="4"/>
        <end position="140"/>
    </location>
</feature>